<accession>A0A0A9B716</accession>
<name>A0A0A9B716_ARUDO</name>
<dbReference type="EMBL" id="GBRH01240915">
    <property type="protein sequence ID" value="JAD56980.1"/>
    <property type="molecule type" value="Transcribed_RNA"/>
</dbReference>
<organism evidence="2">
    <name type="scientific">Arundo donax</name>
    <name type="common">Giant reed</name>
    <name type="synonym">Donax arundinaceus</name>
    <dbReference type="NCBI Taxonomy" id="35708"/>
    <lineage>
        <taxon>Eukaryota</taxon>
        <taxon>Viridiplantae</taxon>
        <taxon>Streptophyta</taxon>
        <taxon>Embryophyta</taxon>
        <taxon>Tracheophyta</taxon>
        <taxon>Spermatophyta</taxon>
        <taxon>Magnoliopsida</taxon>
        <taxon>Liliopsida</taxon>
        <taxon>Poales</taxon>
        <taxon>Poaceae</taxon>
        <taxon>PACMAD clade</taxon>
        <taxon>Arundinoideae</taxon>
        <taxon>Arundineae</taxon>
        <taxon>Arundo</taxon>
    </lineage>
</organism>
<feature type="chain" id="PRO_5002060419" evidence="1">
    <location>
        <begin position="20"/>
        <end position="55"/>
    </location>
</feature>
<proteinExistence type="predicted"/>
<reference evidence="2" key="1">
    <citation type="submission" date="2014-09" db="EMBL/GenBank/DDBJ databases">
        <authorList>
            <person name="Magalhaes I.L.F."/>
            <person name="Oliveira U."/>
            <person name="Santos F.R."/>
            <person name="Vidigal T.H.D.A."/>
            <person name="Brescovit A.D."/>
            <person name="Santos A.J."/>
        </authorList>
    </citation>
    <scope>NUCLEOTIDE SEQUENCE</scope>
    <source>
        <tissue evidence="2">Shoot tissue taken approximately 20 cm above the soil surface</tissue>
    </source>
</reference>
<feature type="signal peptide" evidence="1">
    <location>
        <begin position="1"/>
        <end position="19"/>
    </location>
</feature>
<protein>
    <submittedName>
        <fullName evidence="2">Uncharacterized protein</fullName>
    </submittedName>
</protein>
<keyword evidence="1" id="KW-0732">Signal</keyword>
<dbReference type="AlphaFoldDB" id="A0A0A9B716"/>
<reference evidence="2" key="2">
    <citation type="journal article" date="2015" name="Data Brief">
        <title>Shoot transcriptome of the giant reed, Arundo donax.</title>
        <authorList>
            <person name="Barrero R.A."/>
            <person name="Guerrero F.D."/>
            <person name="Moolhuijzen P."/>
            <person name="Goolsby J.A."/>
            <person name="Tidwell J."/>
            <person name="Bellgard S.E."/>
            <person name="Bellgard M.I."/>
        </authorList>
    </citation>
    <scope>NUCLEOTIDE SEQUENCE</scope>
    <source>
        <tissue evidence="2">Shoot tissue taken approximately 20 cm above the soil surface</tissue>
    </source>
</reference>
<evidence type="ECO:0000256" key="1">
    <source>
        <dbReference type="SAM" id="SignalP"/>
    </source>
</evidence>
<evidence type="ECO:0000313" key="2">
    <source>
        <dbReference type="EMBL" id="JAD56980.1"/>
    </source>
</evidence>
<sequence length="55" mass="6158">MIFSAIFLSLSSAESLAGAFLLWRMDSMSHMASVNRCCLLPVISISGWKFSRWAM</sequence>